<dbReference type="HAMAP" id="MF_01899">
    <property type="entry name" value="RNase_D"/>
    <property type="match status" value="1"/>
</dbReference>
<dbReference type="InterPro" id="IPR010997">
    <property type="entry name" value="HRDC-like_sf"/>
</dbReference>
<dbReference type="PROSITE" id="PS50967">
    <property type="entry name" value="HRDC"/>
    <property type="match status" value="1"/>
</dbReference>
<comment type="cofactor">
    <cofactor evidence="6">
        <name>a divalent metal cation</name>
        <dbReference type="ChEBI" id="CHEBI:60240"/>
    </cofactor>
</comment>
<dbReference type="GO" id="GO:0000166">
    <property type="term" value="F:nucleotide binding"/>
    <property type="evidence" value="ECO:0007669"/>
    <property type="project" value="InterPro"/>
</dbReference>
<feature type="domain" description="HRDC" evidence="7">
    <location>
        <begin position="210"/>
        <end position="289"/>
    </location>
</feature>
<dbReference type="InterPro" id="IPR002121">
    <property type="entry name" value="HRDC_dom"/>
</dbReference>
<dbReference type="InterPro" id="IPR012337">
    <property type="entry name" value="RNaseH-like_sf"/>
</dbReference>
<gene>
    <name evidence="6 8" type="primary">rnd</name>
    <name evidence="8" type="ORF">DKK70_08090</name>
</gene>
<dbReference type="PANTHER" id="PTHR47649">
    <property type="entry name" value="RIBONUCLEASE D"/>
    <property type="match status" value="1"/>
</dbReference>
<keyword evidence="2 6" id="KW-0819">tRNA processing</keyword>
<dbReference type="SMART" id="SM00474">
    <property type="entry name" value="35EXOc"/>
    <property type="match status" value="1"/>
</dbReference>
<dbReference type="Gene3D" id="3.30.420.10">
    <property type="entry name" value="Ribonuclease H-like superfamily/Ribonuclease H"/>
    <property type="match status" value="1"/>
</dbReference>
<dbReference type="CDD" id="cd06142">
    <property type="entry name" value="RNaseD_exo"/>
    <property type="match status" value="1"/>
</dbReference>
<keyword evidence="4 6" id="KW-0378">Hydrolase</keyword>
<comment type="function">
    <text evidence="6">Exonuclease involved in the 3' processing of various precursor tRNAs. Initiates hydrolysis at the 3'-terminus of an RNA molecule and releases 5'-mononucleotides.</text>
</comment>
<dbReference type="GO" id="GO:0008408">
    <property type="term" value="F:3'-5' exonuclease activity"/>
    <property type="evidence" value="ECO:0007669"/>
    <property type="project" value="InterPro"/>
</dbReference>
<evidence type="ECO:0000256" key="4">
    <source>
        <dbReference type="ARBA" id="ARBA00022801"/>
    </source>
</evidence>
<dbReference type="SUPFAM" id="SSF53098">
    <property type="entry name" value="Ribonuclease H-like"/>
    <property type="match status" value="1"/>
</dbReference>
<dbReference type="InterPro" id="IPR051086">
    <property type="entry name" value="RNase_D-like"/>
</dbReference>
<proteinExistence type="inferred from homology"/>
<comment type="catalytic activity">
    <reaction evidence="6">
        <text>Exonucleolytic cleavage that removes extra residues from the 3'-terminus of tRNA to produce 5'-mononucleotides.</text>
        <dbReference type="EC" id="3.1.13.5"/>
    </reaction>
</comment>
<dbReference type="Pfam" id="PF21293">
    <property type="entry name" value="RNAseD_HRDC_C"/>
    <property type="match status" value="1"/>
</dbReference>
<organism evidence="8 9">
    <name type="scientific">Gilliamella apicola</name>
    <dbReference type="NCBI Taxonomy" id="1196095"/>
    <lineage>
        <taxon>Bacteria</taxon>
        <taxon>Pseudomonadati</taxon>
        <taxon>Pseudomonadota</taxon>
        <taxon>Gammaproteobacteria</taxon>
        <taxon>Orbales</taxon>
        <taxon>Orbaceae</taxon>
        <taxon>Gilliamella</taxon>
    </lineage>
</organism>
<dbReference type="GO" id="GO:0042780">
    <property type="term" value="P:tRNA 3'-end processing"/>
    <property type="evidence" value="ECO:0007669"/>
    <property type="project" value="UniProtKB-UniRule"/>
</dbReference>
<dbReference type="InterPro" id="IPR006292">
    <property type="entry name" value="RNase_D"/>
</dbReference>
<evidence type="ECO:0000313" key="8">
    <source>
        <dbReference type="EMBL" id="PXZ07788.1"/>
    </source>
</evidence>
<evidence type="ECO:0000256" key="3">
    <source>
        <dbReference type="ARBA" id="ARBA00022722"/>
    </source>
</evidence>
<dbReference type="GO" id="GO:0003676">
    <property type="term" value="F:nucleic acid binding"/>
    <property type="evidence" value="ECO:0007669"/>
    <property type="project" value="InterPro"/>
</dbReference>
<dbReference type="InterPro" id="IPR036397">
    <property type="entry name" value="RNaseH_sf"/>
</dbReference>
<evidence type="ECO:0000256" key="5">
    <source>
        <dbReference type="ARBA" id="ARBA00022839"/>
    </source>
</evidence>
<dbReference type="EMBL" id="QGLR01000009">
    <property type="protein sequence ID" value="PXZ07788.1"/>
    <property type="molecule type" value="Genomic_DNA"/>
</dbReference>
<dbReference type="PANTHER" id="PTHR47649:SF1">
    <property type="entry name" value="RIBONUCLEASE D"/>
    <property type="match status" value="1"/>
</dbReference>
<reference evidence="8 9" key="1">
    <citation type="submission" date="2018-05" db="EMBL/GenBank/DDBJ databases">
        <title>Reference genomes for bee gut microbiota database.</title>
        <authorList>
            <person name="Ellegaard K.M."/>
        </authorList>
    </citation>
    <scope>NUCLEOTIDE SEQUENCE [LARGE SCALE GENOMIC DNA]</scope>
    <source>
        <strain evidence="8 9">ESL0182</strain>
    </source>
</reference>
<evidence type="ECO:0000313" key="9">
    <source>
        <dbReference type="Proteomes" id="UP000247932"/>
    </source>
</evidence>
<dbReference type="Proteomes" id="UP000247932">
    <property type="component" value="Unassembled WGS sequence"/>
</dbReference>
<keyword evidence="1 6" id="KW-0963">Cytoplasm</keyword>
<dbReference type="Gene3D" id="1.10.150.80">
    <property type="entry name" value="HRDC domain"/>
    <property type="match status" value="2"/>
</dbReference>
<dbReference type="OrthoDB" id="9800549at2"/>
<evidence type="ECO:0000256" key="6">
    <source>
        <dbReference type="HAMAP-Rule" id="MF_01899"/>
    </source>
</evidence>
<dbReference type="NCBIfam" id="TIGR01388">
    <property type="entry name" value="rnd"/>
    <property type="match status" value="1"/>
</dbReference>
<comment type="subcellular location">
    <subcellularLocation>
        <location evidence="6">Cytoplasm</location>
    </subcellularLocation>
</comment>
<dbReference type="Pfam" id="PF00570">
    <property type="entry name" value="HRDC"/>
    <property type="match status" value="1"/>
</dbReference>
<keyword evidence="9" id="KW-1185">Reference proteome</keyword>
<comment type="similarity">
    <text evidence="6">Belongs to the RNase D family.</text>
</comment>
<dbReference type="AlphaFoldDB" id="A0A2V4ETG1"/>
<protein>
    <recommendedName>
        <fullName evidence="6">Ribonuclease D</fullName>
        <shortName evidence="6">RNase D</shortName>
        <ecNumber evidence="6">3.1.13.5</ecNumber>
    </recommendedName>
</protein>
<sequence>MNYQFIISNEELASYCQKIENSSAIALDTEFVRMRTFYPQLGVIQVFDGQHAALIDPLNITQWQDFLAILANPKIEKYFHSCSEDIEVFLHAFNCVPTPVIDSQILASFLDNPISSGYASLVNKYLAIELDKSETRTDWLKRPLTDKQCDYAINDVLYLFPLMNILKSKLTSNNYLDAAYQECQNLIARKCLPFEPQNAYLNIKNSWQLKGNSLGQLAKLACWRYQLAKTQDIALNFVVNEVVLWKIARYQPTSLAELDKLGMKGKEVRLYGQTILTILQEPIPNIPAIQRINSYPNYKDTADLLKRIAEKISSQTGLNYELILSRRLINQYVQWIKDKKGDTPEILSGWRKPLFEQYDLYKIKV</sequence>
<dbReference type="GO" id="GO:0005737">
    <property type="term" value="C:cytoplasm"/>
    <property type="evidence" value="ECO:0007669"/>
    <property type="project" value="UniProtKB-SubCell"/>
</dbReference>
<keyword evidence="3 6" id="KW-0540">Nuclease</keyword>
<dbReference type="GO" id="GO:0033890">
    <property type="term" value="F:ribonuclease D activity"/>
    <property type="evidence" value="ECO:0007669"/>
    <property type="project" value="UniProtKB-UniRule"/>
</dbReference>
<accession>A0A2V4ETG1</accession>
<evidence type="ECO:0000259" key="7">
    <source>
        <dbReference type="PROSITE" id="PS50967"/>
    </source>
</evidence>
<dbReference type="SMART" id="SM00341">
    <property type="entry name" value="HRDC"/>
    <property type="match status" value="1"/>
</dbReference>
<dbReference type="InterPro" id="IPR048579">
    <property type="entry name" value="RNAseD_HRDC_C"/>
</dbReference>
<evidence type="ECO:0000256" key="2">
    <source>
        <dbReference type="ARBA" id="ARBA00022694"/>
    </source>
</evidence>
<dbReference type="SUPFAM" id="SSF47819">
    <property type="entry name" value="HRDC-like"/>
    <property type="match status" value="2"/>
</dbReference>
<name>A0A2V4ETG1_9GAMM</name>
<dbReference type="InterPro" id="IPR044876">
    <property type="entry name" value="HRDC_dom_sf"/>
</dbReference>
<dbReference type="Pfam" id="PF01612">
    <property type="entry name" value="DNA_pol_A_exo1"/>
    <property type="match status" value="1"/>
</dbReference>
<dbReference type="RefSeq" id="WP_110433509.1">
    <property type="nucleotide sequence ID" value="NZ_QGLR01000009.1"/>
</dbReference>
<keyword evidence="5 6" id="KW-0269">Exonuclease</keyword>
<evidence type="ECO:0000256" key="1">
    <source>
        <dbReference type="ARBA" id="ARBA00022490"/>
    </source>
</evidence>
<dbReference type="EC" id="3.1.13.5" evidence="6"/>
<comment type="caution">
    <text evidence="8">The sequence shown here is derived from an EMBL/GenBank/DDBJ whole genome shotgun (WGS) entry which is preliminary data.</text>
</comment>
<dbReference type="InterPro" id="IPR002562">
    <property type="entry name" value="3'-5'_exonuclease_dom"/>
</dbReference>